<reference evidence="12" key="2">
    <citation type="journal article" date="2020" name="Nat. Ecol. Evol.">
        <title>Deeply conserved synteny resolves early events in vertebrate evolution.</title>
        <authorList>
            <person name="Simakov O."/>
            <person name="Marletaz F."/>
            <person name="Yue J.X."/>
            <person name="O'Connell B."/>
            <person name="Jenkins J."/>
            <person name="Brandt A."/>
            <person name="Calef R."/>
            <person name="Tung C.H."/>
            <person name="Huang T.K."/>
            <person name="Schmutz J."/>
            <person name="Satoh N."/>
            <person name="Yu J.K."/>
            <person name="Putnam N.H."/>
            <person name="Green R.E."/>
            <person name="Rokhsar D.S."/>
        </authorList>
    </citation>
    <scope>NUCLEOTIDE SEQUENCE [LARGE SCALE GENOMIC DNA]</scope>
    <source>
        <strain evidence="12">S238N-H82</strain>
    </source>
</reference>
<dbReference type="FunFam" id="1.20.1270.350:FF:000001">
    <property type="entry name" value="dedicator of cytokinesis protein 4"/>
    <property type="match status" value="1"/>
</dbReference>
<dbReference type="InterPro" id="IPR043162">
    <property type="entry name" value="DOCK_C_lobe_C"/>
</dbReference>
<feature type="domain" description="C2 DOCK-type" evidence="10">
    <location>
        <begin position="446"/>
        <end position="626"/>
    </location>
</feature>
<dbReference type="FunFam" id="2.60.40.150:FF:000045">
    <property type="entry name" value="Dedicator of cytokinesis protein 4"/>
    <property type="match status" value="1"/>
</dbReference>
<dbReference type="GO" id="GO:0005085">
    <property type="term" value="F:guanyl-nucleotide exchange factor activity"/>
    <property type="evidence" value="ECO:0000318"/>
    <property type="project" value="GO_Central"/>
</dbReference>
<feature type="compositionally biased region" description="Low complexity" evidence="8">
    <location>
        <begin position="1698"/>
        <end position="1716"/>
    </location>
</feature>
<dbReference type="GO" id="GO:0007264">
    <property type="term" value="P:small GTPase-mediated signal transduction"/>
    <property type="evidence" value="ECO:0007669"/>
    <property type="project" value="InterPro"/>
</dbReference>
<evidence type="ECO:0000259" key="10">
    <source>
        <dbReference type="PROSITE" id="PS51650"/>
    </source>
</evidence>
<dbReference type="InterPro" id="IPR046773">
    <property type="entry name" value="DOCKER_Lobe_C"/>
</dbReference>
<dbReference type="Gene3D" id="1.20.58.740">
    <property type="match status" value="1"/>
</dbReference>
<dbReference type="Gene3D" id="1.25.40.410">
    <property type="match status" value="1"/>
</dbReference>
<evidence type="ECO:0000256" key="2">
    <source>
        <dbReference type="ARBA" id="ARBA00022443"/>
    </source>
</evidence>
<dbReference type="GO" id="GO:0005737">
    <property type="term" value="C:cytoplasm"/>
    <property type="evidence" value="ECO:0000318"/>
    <property type="project" value="GO_Central"/>
</dbReference>
<dbReference type="PROSITE" id="PS51651">
    <property type="entry name" value="DOCKER"/>
    <property type="match status" value="1"/>
</dbReference>
<dbReference type="InterPro" id="IPR027007">
    <property type="entry name" value="C2_DOCK-type_domain"/>
</dbReference>
<dbReference type="Pfam" id="PF06920">
    <property type="entry name" value="DHR-2_Lobe_A"/>
    <property type="match status" value="1"/>
</dbReference>
<feature type="compositionally biased region" description="Low complexity" evidence="8">
    <location>
        <begin position="1824"/>
        <end position="1843"/>
    </location>
</feature>
<dbReference type="InterPro" id="IPR042455">
    <property type="entry name" value="DOCK_N_sub1"/>
</dbReference>
<dbReference type="CDD" id="cd08695">
    <property type="entry name" value="C2_Dock-B"/>
    <property type="match status" value="1"/>
</dbReference>
<dbReference type="InterPro" id="IPR056372">
    <property type="entry name" value="TPR_DOCK"/>
</dbReference>
<feature type="region of interest" description="Disordered" evidence="8">
    <location>
        <begin position="1650"/>
        <end position="2041"/>
    </location>
</feature>
<proteinExistence type="inferred from homology"/>
<evidence type="ECO:0000256" key="5">
    <source>
        <dbReference type="ARBA" id="ARBA00022658"/>
    </source>
</evidence>
<evidence type="ECO:0000256" key="3">
    <source>
        <dbReference type="ARBA" id="ARBA00022490"/>
    </source>
</evidence>
<keyword evidence="5" id="KW-0344">Guanine-nucleotide releasing factor</keyword>
<reference evidence="13" key="3">
    <citation type="submission" date="2025-08" db="UniProtKB">
        <authorList>
            <consortium name="RefSeq"/>
        </authorList>
    </citation>
    <scope>IDENTIFICATION</scope>
</reference>
<keyword evidence="12" id="KW-1185">Reference proteome</keyword>
<dbReference type="Gene3D" id="2.30.30.40">
    <property type="entry name" value="SH3 Domains"/>
    <property type="match status" value="1"/>
</dbReference>
<feature type="domain" description="DOCKER" evidence="11">
    <location>
        <begin position="1233"/>
        <end position="1639"/>
    </location>
</feature>
<dbReference type="GO" id="GO:0031267">
    <property type="term" value="F:small GTPase binding"/>
    <property type="evidence" value="ECO:0000318"/>
    <property type="project" value="GO_Central"/>
</dbReference>
<dbReference type="Pfam" id="PF20422">
    <property type="entry name" value="DHR-2_Lobe_B"/>
    <property type="match status" value="1"/>
</dbReference>
<name>A0A9J7L4S7_BRAFL</name>
<protein>
    <submittedName>
        <fullName evidence="13">Dedicator of cytokinesis protein 3-like</fullName>
    </submittedName>
</protein>
<keyword evidence="3" id="KW-0963">Cytoplasm</keyword>
<evidence type="ECO:0000256" key="1">
    <source>
        <dbReference type="ARBA" id="ARBA00004496"/>
    </source>
</evidence>
<evidence type="ECO:0000313" key="12">
    <source>
        <dbReference type="Proteomes" id="UP000001554"/>
    </source>
</evidence>
<dbReference type="Gene3D" id="1.20.1270.350">
    <property type="entry name" value="Dedicator of cytokinesis N-terminal subdomain"/>
    <property type="match status" value="1"/>
</dbReference>
<dbReference type="GO" id="GO:0005886">
    <property type="term" value="C:plasma membrane"/>
    <property type="evidence" value="ECO:0000318"/>
    <property type="project" value="GO_Central"/>
</dbReference>
<dbReference type="CDD" id="cd11872">
    <property type="entry name" value="SH3_DOCK_AB"/>
    <property type="match status" value="1"/>
</dbReference>
<evidence type="ECO:0000259" key="9">
    <source>
        <dbReference type="PROSITE" id="PS50002"/>
    </source>
</evidence>
<feature type="compositionally biased region" description="Low complexity" evidence="8">
    <location>
        <begin position="1976"/>
        <end position="2003"/>
    </location>
</feature>
<dbReference type="SUPFAM" id="SSF50044">
    <property type="entry name" value="SH3-domain"/>
    <property type="match status" value="1"/>
</dbReference>
<feature type="compositionally biased region" description="Basic and acidic residues" evidence="8">
    <location>
        <begin position="1747"/>
        <end position="1757"/>
    </location>
</feature>
<feature type="compositionally biased region" description="Pro residues" evidence="8">
    <location>
        <begin position="1916"/>
        <end position="1932"/>
    </location>
</feature>
<feature type="domain" description="SH3" evidence="9">
    <location>
        <begin position="9"/>
        <end position="70"/>
    </location>
</feature>
<comment type="similarity">
    <text evidence="7">Belongs to the DOCK family.</text>
</comment>
<dbReference type="Pfam" id="PF23554">
    <property type="entry name" value="TPR_DOCK"/>
    <property type="match status" value="1"/>
</dbReference>
<dbReference type="GeneID" id="118415544"/>
<dbReference type="InterPro" id="IPR032376">
    <property type="entry name" value="DOCK_N"/>
</dbReference>
<dbReference type="Pfam" id="PF16172">
    <property type="entry name" value="DOCK_N"/>
    <property type="match status" value="1"/>
</dbReference>
<accession>A0A9J7L4S7</accession>
<feature type="compositionally biased region" description="Polar residues" evidence="8">
    <location>
        <begin position="1688"/>
        <end position="1697"/>
    </location>
</feature>
<dbReference type="InterPro" id="IPR043161">
    <property type="entry name" value="DOCK_C_lobe_A"/>
</dbReference>
<dbReference type="InterPro" id="IPR037811">
    <property type="entry name" value="C2_Dock-B"/>
</dbReference>
<dbReference type="PROSITE" id="PS50002">
    <property type="entry name" value="SH3"/>
    <property type="match status" value="1"/>
</dbReference>
<dbReference type="OrthoDB" id="10007010at2759"/>
<dbReference type="InterPro" id="IPR026791">
    <property type="entry name" value="DOCK"/>
</dbReference>
<dbReference type="PANTHER" id="PTHR45653">
    <property type="entry name" value="DEDICATOR OF CYTOKINESIS"/>
    <property type="match status" value="1"/>
</dbReference>
<dbReference type="Pfam" id="PF20421">
    <property type="entry name" value="DHR-2_Lobe_C"/>
    <property type="match status" value="1"/>
</dbReference>
<evidence type="ECO:0000256" key="6">
    <source>
        <dbReference type="PROSITE-ProRule" id="PRU00192"/>
    </source>
</evidence>
<evidence type="ECO:0000256" key="7">
    <source>
        <dbReference type="PROSITE-ProRule" id="PRU00983"/>
    </source>
</evidence>
<evidence type="ECO:0000256" key="4">
    <source>
        <dbReference type="ARBA" id="ARBA00022553"/>
    </source>
</evidence>
<feature type="compositionally biased region" description="Low complexity" evidence="8">
    <location>
        <begin position="1881"/>
        <end position="1906"/>
    </location>
</feature>
<feature type="compositionally biased region" description="Low complexity" evidence="8">
    <location>
        <begin position="1673"/>
        <end position="1686"/>
    </location>
</feature>
<organism evidence="12 13">
    <name type="scientific">Branchiostoma floridae</name>
    <name type="common">Florida lancelet</name>
    <name type="synonym">Amphioxus</name>
    <dbReference type="NCBI Taxonomy" id="7739"/>
    <lineage>
        <taxon>Eukaryota</taxon>
        <taxon>Metazoa</taxon>
        <taxon>Chordata</taxon>
        <taxon>Cephalochordata</taxon>
        <taxon>Leptocardii</taxon>
        <taxon>Amphioxiformes</taxon>
        <taxon>Branchiostomatidae</taxon>
        <taxon>Branchiostoma</taxon>
    </lineage>
</organism>
<dbReference type="SMART" id="SM00326">
    <property type="entry name" value="SH3"/>
    <property type="match status" value="1"/>
</dbReference>
<dbReference type="PANTHER" id="PTHR45653:SF12">
    <property type="entry name" value="SPONGE, ISOFORM E"/>
    <property type="match status" value="1"/>
</dbReference>
<dbReference type="InterPro" id="IPR035892">
    <property type="entry name" value="C2_domain_sf"/>
</dbReference>
<dbReference type="RefSeq" id="XP_035676117.1">
    <property type="nucleotide sequence ID" value="XM_035820224.1"/>
</dbReference>
<dbReference type="Proteomes" id="UP000001554">
    <property type="component" value="Chromosome 5"/>
</dbReference>
<keyword evidence="4" id="KW-0597">Phosphoprotein</keyword>
<dbReference type="Pfam" id="PF14429">
    <property type="entry name" value="DOCK-C2"/>
    <property type="match status" value="1"/>
</dbReference>
<evidence type="ECO:0000259" key="11">
    <source>
        <dbReference type="PROSITE" id="PS51651"/>
    </source>
</evidence>
<dbReference type="InterPro" id="IPR046770">
    <property type="entry name" value="DOCKER_Lobe_B"/>
</dbReference>
<gene>
    <name evidence="13" type="primary">LOC118415544</name>
</gene>
<dbReference type="OMA" id="HIHYGGT"/>
<dbReference type="InterPro" id="IPR046769">
    <property type="entry name" value="DOCKER_Lobe_A"/>
</dbReference>
<comment type="subcellular location">
    <subcellularLocation>
        <location evidence="1">Cytoplasm</location>
    </subcellularLocation>
</comment>
<dbReference type="KEGG" id="bfo:118415544"/>
<dbReference type="PROSITE" id="PS51650">
    <property type="entry name" value="C2_DOCK"/>
    <property type="match status" value="1"/>
</dbReference>
<keyword evidence="2 6" id="KW-0728">SH3 domain</keyword>
<dbReference type="Gene3D" id="2.60.40.150">
    <property type="entry name" value="C2 domain"/>
    <property type="match status" value="1"/>
</dbReference>
<dbReference type="InterPro" id="IPR001452">
    <property type="entry name" value="SH3_domain"/>
</dbReference>
<dbReference type="InterPro" id="IPR027357">
    <property type="entry name" value="DOCKER_dom"/>
</dbReference>
<dbReference type="InterPro" id="IPR036028">
    <property type="entry name" value="SH3-like_dom_sf"/>
</dbReference>
<evidence type="ECO:0000313" key="13">
    <source>
        <dbReference type="RefSeq" id="XP_035676117.1"/>
    </source>
</evidence>
<feature type="compositionally biased region" description="Polar residues" evidence="8">
    <location>
        <begin position="1786"/>
        <end position="1802"/>
    </location>
</feature>
<dbReference type="FunFam" id="1.25.40.410:FF:000003">
    <property type="entry name" value="Dedicator of cytokinesis protein 4"/>
    <property type="match status" value="1"/>
</dbReference>
<evidence type="ECO:0000256" key="8">
    <source>
        <dbReference type="SAM" id="MobiDB-lite"/>
    </source>
</evidence>
<sequence length="2041" mass="230657">MATWSPTPPHTKYGVAIDNYVSKFPCGVDLQIGETVQILEECAGWYRGFSLRNKEKKGVFPASYVHLKEAKVENIGQYETVSPVENPTVLEVTSVLREWGQMWKRLYVEHQSQLFHTVKKLMLELIQMRRQLMSGTLTQDQIRELKLRITSKIDWGNRKLGLDLVPRIDGEVVDVDRTSAVQLYQVHLRSQQDTQNSSSRGTVRKSKKKVLSHHLYFILKNFACSVGEDTDIFFSLYDASENKFISERFHVKLTKNGLPVNVEKLHGLSAFFIDLGNQDLARELYMVAHIFRIGKMVYSSGESKKPSLQYRRPYGCAVLSIQEVLVAQSDQSEGQEDKEFLMKVYSCSNENEMWQLHENIIRKQLGKVNLQGSGYDTIVSFPLLLPAGLQANNRSSRDLTGMVVSMSLLHGDLAQVRQENAFLFNKGMTLVRKLGFSDVIMPGDIRNDLYVTLERAEFEKGGKTTGKNVEVTMVVLAEDGEVLQECISLGEGETYTSEYQSYVLYHNNNPRWGETIKLAIPIDKFYGSHLRFEFRHCSTKDKDVKKLFAFAFTPLMIVDGTTLQDKQHELYVYKCEENVKFHSPAMYVANLPSSGEDTIGTIGQSEVGATFPRSPKETFVISTVVCSTKLTQNVDLLGLLKWKAHPDRVQDTLQRLTRVDGEDIVKFLHDILDTLFAIMDENTEAYGKQVFQVLVCIIDMLHSEKFQHFREVLDTYIQKHFSGALVYKELIACFKRTLDTCVTSGMDKQEHAQDMLKAIEYIFKFIIQSRVLYGRATCGQEAESFKDDFMTMFTSINRVLAQPVEALLQVQVTLLKYFHSIYDELLRLFDLREVANFIANALDSIPLDHNLTLLNQTKLKCIEHTIKAGIFRETASRAILLATCLRHLSHHMRQKQELKLGVAAVGDIIILIQELSDNQSMSHVVQDNVQLLVDSLLELMFQGVMTIDRTGEVAGHYVSCLIGLLGLMNEEHYRCLLEGLTDRKKLRDFLLRIFIVFRELVKQDHFPRDWVTMRMLTNNVVLTALQYFSQALTETFLFMFDQQLWSSYFGLAVAFLTQASLQLESFTEAKRNKILEKYCDMRVPMGFEILSMWQSLGEHKLNFLPGMVGSFLEISLVPETELRKALIPVFHDMMECEQATRGSFKEVECEMIDKLDILISQDKGDDEYRELFHSILLDRVQIESADWQETAGSFVNSMTRLLERLLDYRHVMKGSENRDKRMGCTVSLLHFYHNDIQREEMYIRYIYKLHDMHKEAENYTEAGFTLLLHAHMLNWTGLMLPEDEWYPRQQERERKEKIYVTVIEYFDKGKSWENGIPLCKELAVQYEKKSFEYAKLSHILQTQAHFFENILTELRPERPFFRVGYYGKKFPFFLRNKTFVYQGQPYEKIQDFSQRLQTEFPNASFMTHNLPLDDEVINSDVEYIQICKATPVPKDSDILQDQTVPEKIASYYRANNIDTFVFDRPVHKGGKDENLFKNMWLERTIMVTTSTLPGILKWFEVKSVQVVEISPIETAIQTMDNMNKELRSLIHQHTTDQTRGVQILSMRLNGVIDAAVNGGISKYQEAFFEDDYINAHPEDQQLVQRLKGLVMEQVSVLESGLAIHGKLAPAEVVPLHRKMVEMFTAMKANLAGQNSPSLWHTQKRLSVASAPGALGQRSSSIPSIPPSPEKKPASPLSKSLQSPLFPVKTTTSKTYAISAQPPSSVPTTPATAAAPSPLLPEKRRNSTPNTNNTPAEPPVNQPVPTHVSRDSVLRHGSDPSLGNTRTQSPDRTDSILTRSMDVIPYGTTNRHPGTGRQNSPRSSWAGPSVGPPIPPRTGLKGGFSLNSTATSSASSITSSVSQAGGEDSVPPALPARVKRASAVSLQSLDSGLAPSPPPTPNRAAPTPASLQSSDTSSISSTSSTDTNGSVESATIPPIPPKPSRVRPLPPLPTTVEPQVSKSFGRHGPQPAFFDSTPLIPAKSGQTPRIPESPEGSQSVYMSPSSVYMSPTSVYMSPSSVSLSSPPPLVEKKRNQQATAQQTYKPLPKPVPTPRKSVSENR</sequence>
<reference evidence="13" key="1">
    <citation type="journal article" date="2016" name="Genome Biol. Evol.">
        <title>Conserved non-coding elements in the most distant genera of cephalochordates: the Goldilocks principle.</title>
        <authorList>
            <person name="Yue J.X."/>
            <person name="Kozmikova I."/>
            <person name="Ono H."/>
            <person name="Nossa C.W."/>
            <person name="Kozmik Z."/>
            <person name="Putnam N.H."/>
            <person name="Yu J.K."/>
            <person name="Holland L.Z."/>
        </authorList>
    </citation>
    <scope>NUCLEOTIDE SEQUENCE</scope>
</reference>